<dbReference type="AlphaFoldDB" id="A0A372ISU2"/>
<dbReference type="EMBL" id="QVQT01000002">
    <property type="protein sequence ID" value="RFU18005.1"/>
    <property type="molecule type" value="Genomic_DNA"/>
</dbReference>
<evidence type="ECO:0000259" key="1">
    <source>
        <dbReference type="Pfam" id="PF01370"/>
    </source>
</evidence>
<keyword evidence="3" id="KW-1185">Reference proteome</keyword>
<feature type="domain" description="NAD-dependent epimerase/dehydratase" evidence="1">
    <location>
        <begin position="3"/>
        <end position="222"/>
    </location>
</feature>
<dbReference type="Gene3D" id="3.40.50.720">
    <property type="entry name" value="NAD(P)-binding Rossmann-like Domain"/>
    <property type="match status" value="1"/>
</dbReference>
<dbReference type="SUPFAM" id="SSF51735">
    <property type="entry name" value="NAD(P)-binding Rossmann-fold domains"/>
    <property type="match status" value="1"/>
</dbReference>
<proteinExistence type="predicted"/>
<dbReference type="InterPro" id="IPR001509">
    <property type="entry name" value="Epimerase_deHydtase"/>
</dbReference>
<comment type="caution">
    <text evidence="2">The sequence shown here is derived from an EMBL/GenBank/DDBJ whole genome shotgun (WGS) entry which is preliminary data.</text>
</comment>
<reference evidence="2 3" key="1">
    <citation type="submission" date="2018-08" db="EMBL/GenBank/DDBJ databases">
        <title>Acidipila sp. 4G-K13, an acidobacterium isolated from forest soil.</title>
        <authorList>
            <person name="Gao Z.-H."/>
            <person name="Qiu L.-H."/>
        </authorList>
    </citation>
    <scope>NUCLEOTIDE SEQUENCE [LARGE SCALE GENOMIC DNA]</scope>
    <source>
        <strain evidence="2 3">4G-K13</strain>
    </source>
</reference>
<organism evidence="2 3">
    <name type="scientific">Paracidobacterium acidisoli</name>
    <dbReference type="NCBI Taxonomy" id="2303751"/>
    <lineage>
        <taxon>Bacteria</taxon>
        <taxon>Pseudomonadati</taxon>
        <taxon>Acidobacteriota</taxon>
        <taxon>Terriglobia</taxon>
        <taxon>Terriglobales</taxon>
        <taxon>Acidobacteriaceae</taxon>
        <taxon>Paracidobacterium</taxon>
    </lineage>
</organism>
<accession>A0A372ISU2</accession>
<dbReference type="Pfam" id="PF01370">
    <property type="entry name" value="Epimerase"/>
    <property type="match status" value="1"/>
</dbReference>
<dbReference type="PANTHER" id="PTHR43245">
    <property type="entry name" value="BIFUNCTIONAL POLYMYXIN RESISTANCE PROTEIN ARNA"/>
    <property type="match status" value="1"/>
</dbReference>
<protein>
    <submittedName>
        <fullName evidence="2">NAD(P)-dependent oxidoreductase</fullName>
    </submittedName>
</protein>
<evidence type="ECO:0000313" key="3">
    <source>
        <dbReference type="Proteomes" id="UP000264702"/>
    </source>
</evidence>
<dbReference type="InterPro" id="IPR036291">
    <property type="entry name" value="NAD(P)-bd_dom_sf"/>
</dbReference>
<name>A0A372ISU2_9BACT</name>
<sequence>MRIAVIGGTGHIGSYLTPLLYEAGHDVVCVSRGTKKPYQAHPAWAAVTHVRLDRTAEENAGSFGERIARIEAEVVVDLTCYQPKSAEMLVEGLRGRVRHLLHCGTIWVHGHGVRRPTTEDEPRQPFGDYGVHKAAIEAYLLREAKENGLPVTVLHPGHLVGPGWAPINPAGNFNTNVFAALKRGEEIRLPHFGLETVHHVHAKDVAWAFLRAMERREAALGESFHVVSAAAVTLRGYAESMAEWFGKRARIAFLPWEEWKQEQTGRDAAVTEDHIRHSPQCSIEKARRLLGYEPGYSSLEAVQEAVSWLIENGAIV</sequence>
<evidence type="ECO:0000313" key="2">
    <source>
        <dbReference type="EMBL" id="RFU18005.1"/>
    </source>
</evidence>
<gene>
    <name evidence="2" type="ORF">D0Y96_07145</name>
</gene>
<dbReference type="InterPro" id="IPR050177">
    <property type="entry name" value="Lipid_A_modif_metabolic_enz"/>
</dbReference>
<dbReference type="OrthoDB" id="9807212at2"/>
<dbReference type="Proteomes" id="UP000264702">
    <property type="component" value="Unassembled WGS sequence"/>
</dbReference>